<proteinExistence type="predicted"/>
<keyword evidence="3" id="KW-1185">Reference proteome</keyword>
<organism evidence="2 3">
    <name type="scientific">Billgrantia aerodenitrificans</name>
    <dbReference type="NCBI Taxonomy" id="2733483"/>
    <lineage>
        <taxon>Bacteria</taxon>
        <taxon>Pseudomonadati</taxon>
        <taxon>Pseudomonadota</taxon>
        <taxon>Gammaproteobacteria</taxon>
        <taxon>Oceanospirillales</taxon>
        <taxon>Halomonadaceae</taxon>
        <taxon>Billgrantia</taxon>
    </lineage>
</organism>
<evidence type="ECO:0008006" key="4">
    <source>
        <dbReference type="Google" id="ProtNLM"/>
    </source>
</evidence>
<comment type="caution">
    <text evidence="2">The sequence shown here is derived from an EMBL/GenBank/DDBJ whole genome shotgun (WGS) entry which is preliminary data.</text>
</comment>
<name>A0ABS9AW29_9GAMM</name>
<reference evidence="2 3" key="1">
    <citation type="journal article" date="2021" name="Front. Microbiol.">
        <title>Aerobic Denitrification and Heterotrophic Sulfur Oxidation in the Genus Halomonas Revealed by Six Novel Species Characterizations and Genome-Based Analysis.</title>
        <authorList>
            <person name="Wang L."/>
            <person name="Shao Z."/>
        </authorList>
    </citation>
    <scope>NUCLEOTIDE SEQUENCE [LARGE SCALE GENOMIC DNA]</scope>
    <source>
        <strain evidence="2 3">MCCC 1A11058</strain>
    </source>
</reference>
<gene>
    <name evidence="2" type="ORF">HOP59_17040</name>
</gene>
<accession>A0ABS9AW29</accession>
<dbReference type="EMBL" id="JABFTV010000009">
    <property type="protein sequence ID" value="MCE8025833.1"/>
    <property type="molecule type" value="Genomic_DNA"/>
</dbReference>
<evidence type="ECO:0000313" key="3">
    <source>
        <dbReference type="Proteomes" id="UP001320272"/>
    </source>
</evidence>
<feature type="region of interest" description="Disordered" evidence="1">
    <location>
        <begin position="1"/>
        <end position="21"/>
    </location>
</feature>
<dbReference type="RefSeq" id="WP_234254764.1">
    <property type="nucleotide sequence ID" value="NZ_JABFTV010000009.1"/>
</dbReference>
<sequence>MGNADRGTSRPHEFNRSGCAKAAPRRRSWDIASKKIFQSSKLHAVDIAYVRKNVVDIRDKVVTSSCPKCLGYRKCDVVAVHSKEWSDEGGSIWGGNVFRIVECRGCETAFFQSTEYCSEYSNTWYDERTGEVEGDDGDIETTWPITEKLPRPEWHKQLIRIDARLDEIVTEVRVAIDNNLNILAGTGIRTAFDYAAELIGVDANLSFRKKIQTLLGRRKISLEEHDALLALTDAGSAAAHRGWKPSFIELKGLAEILDAFLYRAFIVERTTRSLKKTIPSRR</sequence>
<evidence type="ECO:0000256" key="1">
    <source>
        <dbReference type="SAM" id="MobiDB-lite"/>
    </source>
</evidence>
<protein>
    <recommendedName>
        <fullName evidence="4">DUF4145 domain-containing protein</fullName>
    </recommendedName>
</protein>
<evidence type="ECO:0000313" key="2">
    <source>
        <dbReference type="EMBL" id="MCE8025833.1"/>
    </source>
</evidence>
<dbReference type="Proteomes" id="UP001320272">
    <property type="component" value="Unassembled WGS sequence"/>
</dbReference>